<feature type="compositionally biased region" description="Basic and acidic residues" evidence="1">
    <location>
        <begin position="165"/>
        <end position="174"/>
    </location>
</feature>
<sequence>MSSSRASRYSAGESARSGEHVVRVSVSTTGLEGQSQGVAALLDAPELTLNAKECDDTLGDIDGWDDGTYAAAEEELRSGESGLIAIRLGLADLSRPRGSFDAPPVPVVAVGEPGRRSRSASCRVSAPPRRPHGPRRRCVHARTPHDRWTAPTRGSRWPHRWRGRTSGDHGSRCG</sequence>
<comment type="caution">
    <text evidence="2">The sequence shown here is derived from an EMBL/GenBank/DDBJ whole genome shotgun (WGS) entry which is preliminary data.</text>
</comment>
<organism evidence="2">
    <name type="scientific">mine drainage metagenome</name>
    <dbReference type="NCBI Taxonomy" id="410659"/>
    <lineage>
        <taxon>unclassified sequences</taxon>
        <taxon>metagenomes</taxon>
        <taxon>ecological metagenomes</taxon>
    </lineage>
</organism>
<protein>
    <submittedName>
        <fullName evidence="2">Uncharacterized protein</fullName>
    </submittedName>
</protein>
<gene>
    <name evidence="2" type="ORF">GALL_233420</name>
</gene>
<evidence type="ECO:0000313" key="2">
    <source>
        <dbReference type="EMBL" id="OIQ94684.1"/>
    </source>
</evidence>
<reference evidence="2" key="1">
    <citation type="submission" date="2016-10" db="EMBL/GenBank/DDBJ databases">
        <title>Sequence of Gallionella enrichment culture.</title>
        <authorList>
            <person name="Poehlein A."/>
            <person name="Muehling M."/>
            <person name="Daniel R."/>
        </authorList>
    </citation>
    <scope>NUCLEOTIDE SEQUENCE</scope>
</reference>
<evidence type="ECO:0000256" key="1">
    <source>
        <dbReference type="SAM" id="MobiDB-lite"/>
    </source>
</evidence>
<name>A0A1J5RRG7_9ZZZZ</name>
<feature type="region of interest" description="Disordered" evidence="1">
    <location>
        <begin position="95"/>
        <end position="174"/>
    </location>
</feature>
<feature type="compositionally biased region" description="Basic residues" evidence="1">
    <location>
        <begin position="129"/>
        <end position="142"/>
    </location>
</feature>
<dbReference type="EMBL" id="MLJW01000181">
    <property type="protein sequence ID" value="OIQ94684.1"/>
    <property type="molecule type" value="Genomic_DNA"/>
</dbReference>
<proteinExistence type="predicted"/>
<accession>A0A1J5RRG7</accession>
<feature type="region of interest" description="Disordered" evidence="1">
    <location>
        <begin position="1"/>
        <end position="21"/>
    </location>
</feature>
<dbReference type="AlphaFoldDB" id="A0A1J5RRG7"/>